<keyword evidence="5" id="KW-0560">Oxidoreductase</keyword>
<feature type="domain" description="Aldehyde dehydrogenase" evidence="12">
    <location>
        <begin position="125"/>
        <end position="313"/>
    </location>
</feature>
<accession>A0A0K8RQN0</accession>
<evidence type="ECO:0000259" key="12">
    <source>
        <dbReference type="Pfam" id="PF00171"/>
    </source>
</evidence>
<dbReference type="GO" id="GO:0010133">
    <property type="term" value="P:L-proline catabolic process to L-glutamate"/>
    <property type="evidence" value="ECO:0007669"/>
    <property type="project" value="TreeGrafter"/>
</dbReference>
<comment type="catalytic activity">
    <reaction evidence="10">
        <text>L-glutamate 5-semialdehyde + NAD(+) + H2O = L-glutamate + NADH + 2 H(+)</text>
        <dbReference type="Rhea" id="RHEA:30235"/>
        <dbReference type="ChEBI" id="CHEBI:15377"/>
        <dbReference type="ChEBI" id="CHEBI:15378"/>
        <dbReference type="ChEBI" id="CHEBI:29985"/>
        <dbReference type="ChEBI" id="CHEBI:57540"/>
        <dbReference type="ChEBI" id="CHEBI:57945"/>
        <dbReference type="ChEBI" id="CHEBI:58066"/>
        <dbReference type="EC" id="1.2.1.88"/>
    </reaction>
</comment>
<feature type="domain" description="Aldehyde dehydrogenase" evidence="12">
    <location>
        <begin position="387"/>
        <end position="593"/>
    </location>
</feature>
<keyword evidence="6" id="KW-0520">NAD</keyword>
<dbReference type="InterPro" id="IPR015590">
    <property type="entry name" value="Aldehyde_DH_dom"/>
</dbReference>
<evidence type="ECO:0000256" key="3">
    <source>
        <dbReference type="ARBA" id="ARBA00012884"/>
    </source>
</evidence>
<organism evidence="13">
    <name type="scientific">Ixodes ricinus</name>
    <name type="common">Common tick</name>
    <name type="synonym">Acarus ricinus</name>
    <dbReference type="NCBI Taxonomy" id="34613"/>
    <lineage>
        <taxon>Eukaryota</taxon>
        <taxon>Metazoa</taxon>
        <taxon>Ecdysozoa</taxon>
        <taxon>Arthropoda</taxon>
        <taxon>Chelicerata</taxon>
        <taxon>Arachnida</taxon>
        <taxon>Acari</taxon>
        <taxon>Parasitiformes</taxon>
        <taxon>Ixodida</taxon>
        <taxon>Ixodoidea</taxon>
        <taxon>Ixodidae</taxon>
        <taxon>Ixodinae</taxon>
        <taxon>Ixodes</taxon>
    </lineage>
</organism>
<comment type="pathway">
    <text evidence="1">Amino-acid degradation; L-proline degradation into L-glutamate; L-glutamate from L-proline: step 2/2.</text>
</comment>
<dbReference type="PANTHER" id="PTHR42862">
    <property type="entry name" value="DELTA-1-PYRROLINE-5-CARBOXYLATE DEHYDROGENASE 1, ISOFORM A-RELATED"/>
    <property type="match status" value="1"/>
</dbReference>
<feature type="non-terminal residue" evidence="13">
    <location>
        <position position="1"/>
    </location>
</feature>
<dbReference type="Pfam" id="PF00171">
    <property type="entry name" value="Aldedh"/>
    <property type="match status" value="2"/>
</dbReference>
<proteinExistence type="evidence at transcript level"/>
<evidence type="ECO:0000256" key="1">
    <source>
        <dbReference type="ARBA" id="ARBA00004786"/>
    </source>
</evidence>
<reference evidence="13" key="1">
    <citation type="submission" date="2012-12" db="EMBL/GenBank/DDBJ databases">
        <title>Identification and characterization of a phenylalanine ammonia-lyase gene family in Isatis indigotica Fort.</title>
        <authorList>
            <person name="Liu Q."/>
            <person name="Chen J."/>
            <person name="Zhou X."/>
            <person name="Di P."/>
            <person name="Xiao Y."/>
            <person name="Xuan H."/>
            <person name="Zhang L."/>
            <person name="Chen W."/>
        </authorList>
    </citation>
    <scope>NUCLEOTIDE SEQUENCE</scope>
    <source>
        <tissue evidence="13">Salivary gland</tissue>
    </source>
</reference>
<evidence type="ECO:0000313" key="13">
    <source>
        <dbReference type="EMBL" id="JAA73208.1"/>
    </source>
</evidence>
<evidence type="ECO:0000256" key="7">
    <source>
        <dbReference type="ARBA" id="ARBA00023062"/>
    </source>
</evidence>
<dbReference type="Gene3D" id="3.40.309.10">
    <property type="entry name" value="Aldehyde Dehydrogenase, Chain A, domain 2"/>
    <property type="match status" value="1"/>
</dbReference>
<dbReference type="InterPro" id="IPR016161">
    <property type="entry name" value="Ald_DH/histidinol_DH"/>
</dbReference>
<dbReference type="Gene3D" id="3.40.605.10">
    <property type="entry name" value="Aldehyde Dehydrogenase, Chain A, domain 1"/>
    <property type="match status" value="2"/>
</dbReference>
<keyword evidence="7" id="KW-0642">Proline metabolism</keyword>
<dbReference type="AlphaFoldDB" id="A0A0K8RQN0"/>
<dbReference type="PANTHER" id="PTHR42862:SF1">
    <property type="entry name" value="DELTA-1-PYRROLINE-5-CARBOXYLATE DEHYDROGENASE 2, ISOFORM A-RELATED"/>
    <property type="match status" value="1"/>
</dbReference>
<evidence type="ECO:0000256" key="2">
    <source>
        <dbReference type="ARBA" id="ARBA00009986"/>
    </source>
</evidence>
<protein>
    <recommendedName>
        <fullName evidence="4">Delta-1-pyrroline-5-carboxylate dehydrogenase, mitochondrial</fullName>
        <ecNumber evidence="3">1.2.1.88</ecNumber>
    </recommendedName>
    <alternativeName>
        <fullName evidence="8">Aldehyde dehydrogenase family 4 member A1</fullName>
    </alternativeName>
    <alternativeName>
        <fullName evidence="9">L-glutamate gamma-semialdehyde dehydrogenase</fullName>
    </alternativeName>
</protein>
<sequence length="610" mass="67584">FNGGFPYFVSFGYGSLVVVPSVRLLKFCLKNWSFPSFLKRCRIHCLTRVNKRLSSANALRVRALSFAQTVEDFKVENEPMLTYLPGSQERKLLQEALERLKDTCTDIPIVVGGKEIRTSEPRYHVAPFDHSKKVAKYYWASEETIQEAINTSLKVREEWESRPLNEKVQLFLKAADLVSKKYRYQLNAATMIGQGKTVFQAEIDSAAELADFLRFNAFFAKELTKYQPITTDPKVTVNHYRQRGLEGFTTAISPFNFSAIGGNLASAPALMGNVVLWKPSDAAVLSNYLIFKIFEEAGFPPGVINFIPSEGPHLLGDVTKPAPPTCPASTPPAVWQPSEPFGSRSPKTWTPTATSPGSLVSAEARTSTSCILRPTFRRLWPRRFAPGFEYSGQKCSAAERVYVPDNLWPKLREQLLEAHKSLKVGSPLEFDTFTSAVIDRNAFDKISGYLNHAKGAPTLKVLAGGDCDDRTGFFVQPTILETSDPLDRIMKEEIFGPVFTVFVYPERDVQGCLALARDTAPFGLTASIFGRDEGFLKSASESLKMTGGNFYINDKSTGAVVGQQPFGGSRISGTNDKAGGPHYLLRFSSAQTIKETKIPLTDIAYPYMAS</sequence>
<dbReference type="SUPFAM" id="SSF53720">
    <property type="entry name" value="ALDH-like"/>
    <property type="match status" value="2"/>
</dbReference>
<dbReference type="FunFam" id="3.40.309.10:FF:000005">
    <property type="entry name" value="1-pyrroline-5-carboxylate dehydrogenase 1"/>
    <property type="match status" value="1"/>
</dbReference>
<comment type="similarity">
    <text evidence="2">Belongs to the aldehyde dehydrogenase family.</text>
</comment>
<dbReference type="FunFam" id="3.40.605.10:FF:000006">
    <property type="entry name" value="1-pyrroline-5-carboxylate dehydrogenase"/>
    <property type="match status" value="1"/>
</dbReference>
<evidence type="ECO:0000256" key="4">
    <source>
        <dbReference type="ARBA" id="ARBA00014421"/>
    </source>
</evidence>
<dbReference type="EC" id="1.2.1.88" evidence="3"/>
<evidence type="ECO:0000256" key="10">
    <source>
        <dbReference type="ARBA" id="ARBA00048142"/>
    </source>
</evidence>
<dbReference type="GO" id="GO:0003842">
    <property type="term" value="F:L-glutamate gamma-semialdehyde dehydrogenase activity"/>
    <property type="evidence" value="ECO:0007669"/>
    <property type="project" value="UniProtKB-EC"/>
</dbReference>
<dbReference type="InterPro" id="IPR050485">
    <property type="entry name" value="Proline_metab_enzyme"/>
</dbReference>
<dbReference type="EMBL" id="GADI01000600">
    <property type="protein sequence ID" value="JAA73208.1"/>
    <property type="molecule type" value="mRNA"/>
</dbReference>
<dbReference type="InterPro" id="IPR016163">
    <property type="entry name" value="Ald_DH_C"/>
</dbReference>
<name>A0A0K8RQN0_IXORI</name>
<dbReference type="PROSITE" id="PS00070">
    <property type="entry name" value="ALDEHYDE_DEHYDR_CYS"/>
    <property type="match status" value="1"/>
</dbReference>
<feature type="region of interest" description="Disordered" evidence="11">
    <location>
        <begin position="325"/>
        <end position="358"/>
    </location>
</feature>
<dbReference type="GO" id="GO:0005759">
    <property type="term" value="C:mitochondrial matrix"/>
    <property type="evidence" value="ECO:0007669"/>
    <property type="project" value="TreeGrafter"/>
</dbReference>
<evidence type="ECO:0000256" key="6">
    <source>
        <dbReference type="ARBA" id="ARBA00023027"/>
    </source>
</evidence>
<evidence type="ECO:0000256" key="8">
    <source>
        <dbReference type="ARBA" id="ARBA00029864"/>
    </source>
</evidence>
<dbReference type="InterPro" id="IPR016160">
    <property type="entry name" value="Ald_DH_CS_CYS"/>
</dbReference>
<evidence type="ECO:0000256" key="9">
    <source>
        <dbReference type="ARBA" id="ARBA00032259"/>
    </source>
</evidence>
<evidence type="ECO:0000256" key="5">
    <source>
        <dbReference type="ARBA" id="ARBA00023002"/>
    </source>
</evidence>
<feature type="compositionally biased region" description="Polar residues" evidence="11">
    <location>
        <begin position="345"/>
        <end position="358"/>
    </location>
</feature>
<evidence type="ECO:0000256" key="11">
    <source>
        <dbReference type="SAM" id="MobiDB-lite"/>
    </source>
</evidence>
<dbReference type="InterPro" id="IPR016162">
    <property type="entry name" value="Ald_DH_N"/>
</dbReference>